<organism evidence="4 5">
    <name type="scientific">Ceratopteris richardii</name>
    <name type="common">Triangle waterfern</name>
    <dbReference type="NCBI Taxonomy" id="49495"/>
    <lineage>
        <taxon>Eukaryota</taxon>
        <taxon>Viridiplantae</taxon>
        <taxon>Streptophyta</taxon>
        <taxon>Embryophyta</taxon>
        <taxon>Tracheophyta</taxon>
        <taxon>Polypodiopsida</taxon>
        <taxon>Polypodiidae</taxon>
        <taxon>Polypodiales</taxon>
        <taxon>Pteridineae</taxon>
        <taxon>Pteridaceae</taxon>
        <taxon>Parkerioideae</taxon>
        <taxon>Ceratopteris</taxon>
    </lineage>
</organism>
<dbReference type="PANTHER" id="PTHR43248:SF3">
    <property type="entry name" value="AB HYDROLASE-1 DOMAIN-CONTAINING PROTEIN"/>
    <property type="match status" value="1"/>
</dbReference>
<dbReference type="GO" id="GO:0016787">
    <property type="term" value="F:hydrolase activity"/>
    <property type="evidence" value="ECO:0007669"/>
    <property type="project" value="UniProtKB-KW"/>
</dbReference>
<dbReference type="AlphaFoldDB" id="A0A8T2QU15"/>
<dbReference type="PANTHER" id="PTHR43248">
    <property type="entry name" value="2-SUCCINYL-6-HYDROXY-2,4-CYCLOHEXADIENE-1-CARBOXYLATE SYNTHASE"/>
    <property type="match status" value="1"/>
</dbReference>
<dbReference type="EMBL" id="CM035437">
    <property type="protein sequence ID" value="KAH7287397.1"/>
    <property type="molecule type" value="Genomic_DNA"/>
</dbReference>
<comment type="similarity">
    <text evidence="1">Belongs to the peptidase S33 family.</text>
</comment>
<evidence type="ECO:0000313" key="5">
    <source>
        <dbReference type="Proteomes" id="UP000825935"/>
    </source>
</evidence>
<keyword evidence="2" id="KW-0378">Hydrolase</keyword>
<dbReference type="InterPro" id="IPR029058">
    <property type="entry name" value="AB_hydrolase_fold"/>
</dbReference>
<reference evidence="4" key="1">
    <citation type="submission" date="2021-08" db="EMBL/GenBank/DDBJ databases">
        <title>WGS assembly of Ceratopteris richardii.</title>
        <authorList>
            <person name="Marchant D.B."/>
            <person name="Chen G."/>
            <person name="Jenkins J."/>
            <person name="Shu S."/>
            <person name="Leebens-Mack J."/>
            <person name="Grimwood J."/>
            <person name="Schmutz J."/>
            <person name="Soltis P."/>
            <person name="Soltis D."/>
            <person name="Chen Z.-H."/>
        </authorList>
    </citation>
    <scope>NUCLEOTIDE SEQUENCE</scope>
    <source>
        <strain evidence="4">Whitten #5841</strain>
        <tissue evidence="4">Leaf</tissue>
    </source>
</reference>
<dbReference type="Gene3D" id="3.40.50.1820">
    <property type="entry name" value="alpha/beta hydrolase"/>
    <property type="match status" value="1"/>
</dbReference>
<proteinExistence type="inferred from homology"/>
<evidence type="ECO:0000256" key="2">
    <source>
        <dbReference type="ARBA" id="ARBA00022801"/>
    </source>
</evidence>
<name>A0A8T2QU15_CERRI</name>
<dbReference type="SUPFAM" id="SSF53474">
    <property type="entry name" value="alpha/beta-Hydrolases"/>
    <property type="match status" value="1"/>
</dbReference>
<dbReference type="InterPro" id="IPR000073">
    <property type="entry name" value="AB_hydrolase_1"/>
</dbReference>
<comment type="caution">
    <text evidence="4">The sequence shown here is derived from an EMBL/GenBank/DDBJ whole genome shotgun (WGS) entry which is preliminary data.</text>
</comment>
<gene>
    <name evidence="4" type="ORF">KP509_32G054200</name>
</gene>
<dbReference type="Pfam" id="PF12697">
    <property type="entry name" value="Abhydrolase_6"/>
    <property type="match status" value="1"/>
</dbReference>
<dbReference type="OrthoDB" id="8119704at2759"/>
<dbReference type="OMA" id="QETWAFN"/>
<evidence type="ECO:0000256" key="1">
    <source>
        <dbReference type="ARBA" id="ARBA00010088"/>
    </source>
</evidence>
<accession>A0A8T2QU15</accession>
<feature type="domain" description="AB hydrolase-1" evidence="3">
    <location>
        <begin position="75"/>
        <end position="317"/>
    </location>
</feature>
<sequence length="328" mass="36534">MAFLSALKGRQRWAPHIRGVATLAHEYVKAGGEYGDEQKKTGIIIHGLMGAGKNLRTLAKDLISTVNQSCTSSSKGWELVLIDLRNHGNSAGLSHLSPPHNIQAAATDIAELVKLELHKWPDVIIGHSLGGKVALEFAESCVNGRFGHSAIYPTQVWVLDSVPGRIDIEQSGEVENVLKTIKYLPDPLPSRRWLVEHLVSKGFSKPLADWLGTNLKRISASSEEMTWIFDVDGIYDMYLSYRQTNYWPFLESPPKGMDIGIVRAERSDRWYPALLSKLEHLANTRKIPHSDKGTVSYHVLEKAGHWLHVDNPKGLIEILAPSLIKMSQ</sequence>
<dbReference type="InterPro" id="IPR051601">
    <property type="entry name" value="Serine_prot/Carboxylest_S33"/>
</dbReference>
<evidence type="ECO:0000313" key="4">
    <source>
        <dbReference type="EMBL" id="KAH7287397.1"/>
    </source>
</evidence>
<dbReference type="Proteomes" id="UP000825935">
    <property type="component" value="Chromosome 32"/>
</dbReference>
<protein>
    <recommendedName>
        <fullName evidence="3">AB hydrolase-1 domain-containing protein</fullName>
    </recommendedName>
</protein>
<evidence type="ECO:0000259" key="3">
    <source>
        <dbReference type="Pfam" id="PF12697"/>
    </source>
</evidence>
<keyword evidence="5" id="KW-1185">Reference proteome</keyword>